<protein>
    <recommendedName>
        <fullName evidence="4">Secreted protein</fullName>
    </recommendedName>
</protein>
<name>A0AA39YPM5_9PEZI</name>
<dbReference type="EMBL" id="JAULSV010000001">
    <property type="protein sequence ID" value="KAK0656349.1"/>
    <property type="molecule type" value="Genomic_DNA"/>
</dbReference>
<reference evidence="2" key="1">
    <citation type="submission" date="2023-06" db="EMBL/GenBank/DDBJ databases">
        <title>Genome-scale phylogeny and comparative genomics of the fungal order Sordariales.</title>
        <authorList>
            <consortium name="Lawrence Berkeley National Laboratory"/>
            <person name="Hensen N."/>
            <person name="Bonometti L."/>
            <person name="Westerberg I."/>
            <person name="Brannstrom I.O."/>
            <person name="Guillou S."/>
            <person name="Cros-Aarteil S."/>
            <person name="Calhoun S."/>
            <person name="Haridas S."/>
            <person name="Kuo A."/>
            <person name="Mondo S."/>
            <person name="Pangilinan J."/>
            <person name="Riley R."/>
            <person name="Labutti K."/>
            <person name="Andreopoulos B."/>
            <person name="Lipzen A."/>
            <person name="Chen C."/>
            <person name="Yanf M."/>
            <person name="Daum C."/>
            <person name="Ng V."/>
            <person name="Clum A."/>
            <person name="Steindorff A."/>
            <person name="Ohm R."/>
            <person name="Martin F."/>
            <person name="Silar P."/>
            <person name="Natvig D."/>
            <person name="Lalanne C."/>
            <person name="Gautier V."/>
            <person name="Ament-Velasquez S.L."/>
            <person name="Kruys A."/>
            <person name="Hutchinson M.I."/>
            <person name="Powell A.J."/>
            <person name="Barry K."/>
            <person name="Miller A.N."/>
            <person name="Grigoriev I.V."/>
            <person name="Debuchy R."/>
            <person name="Gladieux P."/>
            <person name="Thoren M.H."/>
            <person name="Johannesson H."/>
        </authorList>
    </citation>
    <scope>NUCLEOTIDE SEQUENCE</scope>
    <source>
        <strain evidence="2">SMH2532-1</strain>
    </source>
</reference>
<dbReference type="AlphaFoldDB" id="A0AA39YPM5"/>
<keyword evidence="1" id="KW-0732">Signal</keyword>
<gene>
    <name evidence="2" type="ORF">B0T16DRAFT_34601</name>
</gene>
<comment type="caution">
    <text evidence="2">The sequence shown here is derived from an EMBL/GenBank/DDBJ whole genome shotgun (WGS) entry which is preliminary data.</text>
</comment>
<accession>A0AA39YPM5</accession>
<feature type="signal peptide" evidence="1">
    <location>
        <begin position="1"/>
        <end position="21"/>
    </location>
</feature>
<keyword evidence="3" id="KW-1185">Reference proteome</keyword>
<organism evidence="2 3">
    <name type="scientific">Cercophora newfieldiana</name>
    <dbReference type="NCBI Taxonomy" id="92897"/>
    <lineage>
        <taxon>Eukaryota</taxon>
        <taxon>Fungi</taxon>
        <taxon>Dikarya</taxon>
        <taxon>Ascomycota</taxon>
        <taxon>Pezizomycotina</taxon>
        <taxon>Sordariomycetes</taxon>
        <taxon>Sordariomycetidae</taxon>
        <taxon>Sordariales</taxon>
        <taxon>Lasiosphaeriaceae</taxon>
        <taxon>Cercophora</taxon>
    </lineage>
</organism>
<evidence type="ECO:0000313" key="3">
    <source>
        <dbReference type="Proteomes" id="UP001174936"/>
    </source>
</evidence>
<evidence type="ECO:0000256" key="1">
    <source>
        <dbReference type="SAM" id="SignalP"/>
    </source>
</evidence>
<feature type="chain" id="PRO_5041415771" description="Secreted protein" evidence="1">
    <location>
        <begin position="22"/>
        <end position="102"/>
    </location>
</feature>
<proteinExistence type="predicted"/>
<dbReference type="Proteomes" id="UP001174936">
    <property type="component" value="Unassembled WGS sequence"/>
</dbReference>
<evidence type="ECO:0000313" key="2">
    <source>
        <dbReference type="EMBL" id="KAK0656349.1"/>
    </source>
</evidence>
<sequence>MSRANTAGWLARLSLVAPTSSQPNLSVCLVYHQDGRGIGLLPTLPLYPLPRPLAVCGAWPGLARRGEGNGVETFARRPRLGTGSLSFSLSLCGRSGLLGSWV</sequence>
<evidence type="ECO:0008006" key="4">
    <source>
        <dbReference type="Google" id="ProtNLM"/>
    </source>
</evidence>